<dbReference type="eggNOG" id="KOG1999">
    <property type="taxonomic scope" value="Eukaryota"/>
</dbReference>
<feature type="compositionally biased region" description="Low complexity" evidence="6">
    <location>
        <begin position="153"/>
        <end position="162"/>
    </location>
</feature>
<dbReference type="CDD" id="cd06081">
    <property type="entry name" value="KOW_Spt5_1"/>
    <property type="match status" value="1"/>
</dbReference>
<dbReference type="Pfam" id="PF23042">
    <property type="entry name" value="KOW1_SPT5"/>
    <property type="match status" value="1"/>
</dbReference>
<dbReference type="InterPro" id="IPR039385">
    <property type="entry name" value="NGN_Euk"/>
</dbReference>
<feature type="domain" description="KOW" evidence="7">
    <location>
        <begin position="826"/>
        <end position="853"/>
    </location>
</feature>
<evidence type="ECO:0000256" key="5">
    <source>
        <dbReference type="PIRNR" id="PIRNR036945"/>
    </source>
</evidence>
<dbReference type="InterPro" id="IPR005100">
    <property type="entry name" value="NGN-domain"/>
</dbReference>
<feature type="compositionally biased region" description="Acidic residues" evidence="6">
    <location>
        <begin position="107"/>
        <end position="130"/>
    </location>
</feature>
<dbReference type="Pfam" id="PF03439">
    <property type="entry name" value="Spt5-NGN"/>
    <property type="match status" value="1"/>
</dbReference>
<dbReference type="GeneID" id="20525168"/>
<dbReference type="InterPro" id="IPR005824">
    <property type="entry name" value="KOW"/>
</dbReference>
<dbReference type="EMBL" id="KB932201">
    <property type="protein sequence ID" value="KCV72871.1"/>
    <property type="molecule type" value="Genomic_DNA"/>
</dbReference>
<dbReference type="Gene3D" id="3.30.70.940">
    <property type="entry name" value="NusG, N-terminal domain"/>
    <property type="match status" value="1"/>
</dbReference>
<proteinExistence type="inferred from homology"/>
<dbReference type="Gene3D" id="2.30.30.30">
    <property type="match status" value="2"/>
</dbReference>
<dbReference type="OMA" id="FLAWDVE"/>
<dbReference type="GO" id="GO:0003729">
    <property type="term" value="F:mRNA binding"/>
    <property type="evidence" value="ECO:0007669"/>
    <property type="project" value="TreeGrafter"/>
</dbReference>
<feature type="compositionally biased region" description="Low complexity" evidence="6">
    <location>
        <begin position="208"/>
        <end position="223"/>
    </location>
</feature>
<dbReference type="InterPro" id="IPR014722">
    <property type="entry name" value="Rib_uL2_dom2"/>
</dbReference>
<feature type="compositionally biased region" description="Acidic residues" evidence="6">
    <location>
        <begin position="182"/>
        <end position="205"/>
    </location>
</feature>
<feature type="region of interest" description="Disordered" evidence="6">
    <location>
        <begin position="1"/>
        <end position="237"/>
    </location>
</feature>
<accession>A0A058ZFZ2</accession>
<feature type="compositionally biased region" description="Gly residues" evidence="6">
    <location>
        <begin position="968"/>
        <end position="989"/>
    </location>
</feature>
<feature type="compositionally biased region" description="Basic and acidic residues" evidence="6">
    <location>
        <begin position="224"/>
        <end position="234"/>
    </location>
</feature>
<dbReference type="GO" id="GO:0006368">
    <property type="term" value="P:transcription elongation by RNA polymerase II"/>
    <property type="evidence" value="ECO:0007669"/>
    <property type="project" value="TreeGrafter"/>
</dbReference>
<feature type="region of interest" description="Disordered" evidence="6">
    <location>
        <begin position="968"/>
        <end position="1015"/>
    </location>
</feature>
<evidence type="ECO:0000256" key="4">
    <source>
        <dbReference type="ARBA" id="ARBA00023242"/>
    </source>
</evidence>
<keyword evidence="4 5" id="KW-0539">Nucleus</keyword>
<dbReference type="SUPFAM" id="SSF50104">
    <property type="entry name" value="Translation proteins SH3-like domain"/>
    <property type="match status" value="1"/>
</dbReference>
<dbReference type="GO" id="GO:0032784">
    <property type="term" value="P:regulation of DNA-templated transcription elongation"/>
    <property type="evidence" value="ECO:0007669"/>
    <property type="project" value="InterPro"/>
</dbReference>
<feature type="compositionally biased region" description="Acidic residues" evidence="6">
    <location>
        <begin position="70"/>
        <end position="89"/>
    </location>
</feature>
<feature type="compositionally biased region" description="Basic and acidic residues" evidence="6">
    <location>
        <begin position="9"/>
        <end position="20"/>
    </location>
</feature>
<feature type="compositionally biased region" description="Acidic residues" evidence="6">
    <location>
        <begin position="25"/>
        <end position="44"/>
    </location>
</feature>
<dbReference type="AlphaFoldDB" id="A0A058ZFZ2"/>
<sequence length="1015" mass="110163">MARSSHSRSYGDADRERRSSAYDSDGGEDDDYRSAGEEDDLDDDYSPRRGSSSGGSSSRKSKRRDRARDDYDDQDDDYSDDDAEEDYEEDQHRRPRKSRRTTSASLFEEDVEEADEDYESDGDLSEEDYEESRRASRKSSSKTSSSRRKSSSRESGSSAVDKASSKKKKKSGKSRTSSLFDDAADVGDSDEEDEDYYSDEPEEGLYDAAAEAEQRASAAAARQLNRDHMRRDYDNSQMTIRRLESSYGRHDAEDYVVSDSEDTGDTLLSRLPVASNKRQPKLWKVPCMRGKEFLACRQLTVKSIAFGSDDFVIYSAVATERGCGYIYVEGYTSQAVKTACEDISSLLVRRVNQVEMVPVSDMTQVLETKPIENTELAPNDFVRIRSGHHRGDLAQVIRADDNSLRVHVKLVPRIDYSNLARDRPAKDAKREQFRPPLRFFDPEEIRKHGHHIRKTEDDRYEFAGEYYSSKGLLLKIFNTKNLITRDVKPTLDEREWFLKAEKGEITSKELASLSSTTGDSGSDTIQIAAKNLRIGDPIIVLRGDLRNATGYVETIESSGAVAVRLEVTSMAGVESVASAIGMSIVRGKSGQKLIRTKFVANQLQKFFRSGDKVKVIRGGHNNQTGIVLDVQGDIARITTDIQRTEIEVFTRDLTLTNETSTSLSSAGRFRHLDMVLLDGTTAAVVLAVDGQHLRVIDHRGVSRSVAESDVVATTSNTKKFARDINGGRISVRSQVRVLEGPNKDRQASVLHIFNQAIFLVANDIRVNSGVFTAYQNQVQLIQDTSFRPPVPTGPPGMMAPGLGVPGMMMGGGGGMSGGDPFRGRRDPLLNQQVTIVGGLHKGAVATIRRVLPQGDRVRVFIPSKRLEVELPRSSIQQGQQVRPGGQQVSGIVLPFPGQAQGYGAGRYGGGATPSYGGGATPSYGGGATPSYSSHAPMYGAGAGGPGGGTTPSYGAPTDYYRSSAPGAGAGGGSAYPGVGGGPAYPGPGGSSAYPGASGYGAGSASRPPGGAPYRH</sequence>
<dbReference type="RefSeq" id="XP_009492572.1">
    <property type="nucleotide sequence ID" value="XM_009494297.1"/>
</dbReference>
<dbReference type="CDD" id="cd09888">
    <property type="entry name" value="NGN_Euk"/>
    <property type="match status" value="1"/>
</dbReference>
<evidence type="ECO:0000313" key="8">
    <source>
        <dbReference type="EMBL" id="KCV72871.1"/>
    </source>
</evidence>
<dbReference type="InterPro" id="IPR008991">
    <property type="entry name" value="Translation_prot_SH3-like_sf"/>
</dbReference>
<evidence type="ECO:0000256" key="3">
    <source>
        <dbReference type="ARBA" id="ARBA00023163"/>
    </source>
</evidence>
<dbReference type="Pfam" id="PF23291">
    <property type="entry name" value="KOW4_SPT5"/>
    <property type="match status" value="1"/>
</dbReference>
<dbReference type="PANTHER" id="PTHR11125:SF7">
    <property type="entry name" value="TRANSCRIPTION ELONGATION FACTOR SPT5"/>
    <property type="match status" value="1"/>
</dbReference>
<evidence type="ECO:0000313" key="9">
    <source>
        <dbReference type="Proteomes" id="UP000030693"/>
    </source>
</evidence>
<evidence type="ECO:0000256" key="1">
    <source>
        <dbReference type="ARBA" id="ARBA00004123"/>
    </source>
</evidence>
<dbReference type="STRING" id="691883.A0A058ZFZ2"/>
<dbReference type="InterPro" id="IPR041976">
    <property type="entry name" value="KOW_Spt5_3"/>
</dbReference>
<feature type="domain" description="KOW" evidence="7">
    <location>
        <begin position="375"/>
        <end position="402"/>
    </location>
</feature>
<dbReference type="GO" id="GO:0032044">
    <property type="term" value="C:DSIF complex"/>
    <property type="evidence" value="ECO:0007669"/>
    <property type="project" value="TreeGrafter"/>
</dbReference>
<organism evidence="8">
    <name type="scientific">Fonticula alba</name>
    <name type="common">Slime mold</name>
    <dbReference type="NCBI Taxonomy" id="691883"/>
    <lineage>
        <taxon>Eukaryota</taxon>
        <taxon>Rotosphaerida</taxon>
        <taxon>Fonticulaceae</taxon>
        <taxon>Fonticula</taxon>
    </lineage>
</organism>
<dbReference type="PIRSF" id="PIRSF036945">
    <property type="entry name" value="Spt5"/>
    <property type="match status" value="1"/>
</dbReference>
<feature type="compositionally biased region" description="Basic residues" evidence="6">
    <location>
        <begin position="135"/>
        <end position="150"/>
    </location>
</feature>
<keyword evidence="3 5" id="KW-0804">Transcription</keyword>
<keyword evidence="9" id="KW-1185">Reference proteome</keyword>
<feature type="domain" description="KOW" evidence="7">
    <location>
        <begin position="606"/>
        <end position="633"/>
    </location>
</feature>
<dbReference type="InterPro" id="IPR041977">
    <property type="entry name" value="KOW_Spt5_4"/>
</dbReference>
<dbReference type="GO" id="GO:0006357">
    <property type="term" value="P:regulation of transcription by RNA polymerase II"/>
    <property type="evidence" value="ECO:0007669"/>
    <property type="project" value="InterPro"/>
</dbReference>
<feature type="compositionally biased region" description="Low complexity" evidence="6">
    <location>
        <begin position="990"/>
        <end position="1015"/>
    </location>
</feature>
<dbReference type="InterPro" id="IPR039659">
    <property type="entry name" value="SPT5"/>
</dbReference>
<gene>
    <name evidence="8" type="ORF">H696_00443</name>
</gene>
<dbReference type="PANTHER" id="PTHR11125">
    <property type="entry name" value="SUPPRESSOR OF TY 5"/>
    <property type="match status" value="1"/>
</dbReference>
<dbReference type="InterPro" id="IPR036735">
    <property type="entry name" value="NGN_dom_sf"/>
</dbReference>
<evidence type="ECO:0000256" key="6">
    <source>
        <dbReference type="SAM" id="MobiDB-lite"/>
    </source>
</evidence>
<feature type="domain" description="KOW" evidence="7">
    <location>
        <begin position="531"/>
        <end position="558"/>
    </location>
</feature>
<comment type="subcellular location">
    <subcellularLocation>
        <location evidence="1 5">Nucleus</location>
    </subcellularLocation>
</comment>
<name>A0A058ZFZ2_FONAL</name>
<protein>
    <recommendedName>
        <fullName evidence="5">Transcription elongation factor SPT5</fullName>
    </recommendedName>
</protein>
<dbReference type="OrthoDB" id="28901at2759"/>
<dbReference type="CDD" id="cd06083">
    <property type="entry name" value="KOW_Spt5_3"/>
    <property type="match status" value="1"/>
</dbReference>
<dbReference type="CDD" id="cd06084">
    <property type="entry name" value="KOW_Spt5_4"/>
    <property type="match status" value="1"/>
</dbReference>
<dbReference type="SMART" id="SM00739">
    <property type="entry name" value="KOW"/>
    <property type="match status" value="5"/>
</dbReference>
<dbReference type="InterPro" id="IPR041973">
    <property type="entry name" value="KOW_Spt5_1"/>
</dbReference>
<evidence type="ECO:0000256" key="2">
    <source>
        <dbReference type="ARBA" id="ARBA00006956"/>
    </source>
</evidence>
<reference evidence="8" key="1">
    <citation type="submission" date="2013-04" db="EMBL/GenBank/DDBJ databases">
        <title>The Genome Sequence of Fonticula alba ATCC 38817.</title>
        <authorList>
            <consortium name="The Broad Institute Genomics Platform"/>
            <person name="Russ C."/>
            <person name="Cuomo C."/>
            <person name="Burger G."/>
            <person name="Gray M.W."/>
            <person name="Holland P.W.H."/>
            <person name="King N."/>
            <person name="Lang F.B.F."/>
            <person name="Roger A.J."/>
            <person name="Ruiz-Trillo I."/>
            <person name="Brown M."/>
            <person name="Walker B."/>
            <person name="Young S."/>
            <person name="Zeng Q."/>
            <person name="Gargeya S."/>
            <person name="Fitzgerald M."/>
            <person name="Haas B."/>
            <person name="Abouelleil A."/>
            <person name="Allen A.W."/>
            <person name="Alvarado L."/>
            <person name="Arachchi H.M."/>
            <person name="Berlin A.M."/>
            <person name="Chapman S.B."/>
            <person name="Gainer-Dewar J."/>
            <person name="Goldberg J."/>
            <person name="Griggs A."/>
            <person name="Gujja S."/>
            <person name="Hansen M."/>
            <person name="Howarth C."/>
            <person name="Imamovic A."/>
            <person name="Ireland A."/>
            <person name="Larimer J."/>
            <person name="McCowan C."/>
            <person name="Murphy C."/>
            <person name="Pearson M."/>
            <person name="Poon T.W."/>
            <person name="Priest M."/>
            <person name="Roberts A."/>
            <person name="Saif S."/>
            <person name="Shea T."/>
            <person name="Sisk P."/>
            <person name="Sykes S."/>
            <person name="Wortman J."/>
            <person name="Nusbaum C."/>
            <person name="Birren B."/>
        </authorList>
    </citation>
    <scope>NUCLEOTIDE SEQUENCE [LARGE SCALE GENOMIC DNA]</scope>
    <source>
        <strain evidence="8">ATCC 38817</strain>
    </source>
</reference>
<dbReference type="Proteomes" id="UP000030693">
    <property type="component" value="Unassembled WGS sequence"/>
</dbReference>
<evidence type="ECO:0000259" key="7">
    <source>
        <dbReference type="SMART" id="SM00739"/>
    </source>
</evidence>
<feature type="domain" description="KOW" evidence="7">
    <location>
        <begin position="728"/>
        <end position="755"/>
    </location>
</feature>
<dbReference type="InterPro" id="IPR017071">
    <property type="entry name" value="TF_Spt5_eukaryote"/>
</dbReference>
<comment type="similarity">
    <text evidence="2 5">Belongs to the SPT5 family.</text>
</comment>
<feature type="compositionally biased region" description="Low complexity" evidence="6">
    <location>
        <begin position="48"/>
        <end position="58"/>
    </location>
</feature>